<comment type="subcellular location">
    <subcellularLocation>
        <location evidence="1">Golgi apparatus membrane</location>
        <topology evidence="1">Single-pass type II membrane protein</topology>
    </subcellularLocation>
</comment>
<keyword evidence="12" id="KW-1185">Reference proteome</keyword>
<dbReference type="InterPro" id="IPR027417">
    <property type="entry name" value="P-loop_NTPase"/>
</dbReference>
<keyword evidence="4" id="KW-0812">Transmembrane</keyword>
<feature type="compositionally biased region" description="Basic and acidic residues" evidence="10">
    <location>
        <begin position="313"/>
        <end position="331"/>
    </location>
</feature>
<dbReference type="AlphaFoldDB" id="A0AAE1DUI9"/>
<dbReference type="Gene3D" id="3.40.50.300">
    <property type="entry name" value="P-loop containing nucleotide triphosphate hydrolases"/>
    <property type="match status" value="1"/>
</dbReference>
<keyword evidence="9" id="KW-0325">Glycoprotein</keyword>
<evidence type="ECO:0000313" key="11">
    <source>
        <dbReference type="EMBL" id="KAK3782068.1"/>
    </source>
</evidence>
<dbReference type="PANTHER" id="PTHR14647:SF87">
    <property type="entry name" value="PUTATIVE-RELATED"/>
    <property type="match status" value="1"/>
</dbReference>
<dbReference type="GO" id="GO:0009247">
    <property type="term" value="P:glycolipid biosynthetic process"/>
    <property type="evidence" value="ECO:0007669"/>
    <property type="project" value="InterPro"/>
</dbReference>
<gene>
    <name evidence="11" type="ORF">RRG08_007749</name>
</gene>
<comment type="caution">
    <text evidence="11">The sequence shown here is derived from an EMBL/GenBank/DDBJ whole genome shotgun (WGS) entry which is preliminary data.</text>
</comment>
<evidence type="ECO:0000256" key="9">
    <source>
        <dbReference type="ARBA" id="ARBA00023180"/>
    </source>
</evidence>
<dbReference type="Pfam" id="PF06990">
    <property type="entry name" value="Gal-3-0_sulfotr"/>
    <property type="match status" value="1"/>
</dbReference>
<evidence type="ECO:0000256" key="4">
    <source>
        <dbReference type="ARBA" id="ARBA00022692"/>
    </source>
</evidence>
<feature type="region of interest" description="Disordered" evidence="10">
    <location>
        <begin position="44"/>
        <end position="85"/>
    </location>
</feature>
<protein>
    <submittedName>
        <fullName evidence="11">Uncharacterized protein</fullName>
    </submittedName>
</protein>
<evidence type="ECO:0000256" key="1">
    <source>
        <dbReference type="ARBA" id="ARBA00004323"/>
    </source>
</evidence>
<keyword evidence="3" id="KW-0808">Transferase</keyword>
<reference evidence="11" key="1">
    <citation type="journal article" date="2023" name="G3 (Bethesda)">
        <title>A reference genome for the long-term kleptoplast-retaining sea slug Elysia crispata morphotype clarki.</title>
        <authorList>
            <person name="Eastman K.E."/>
            <person name="Pendleton A.L."/>
            <person name="Shaikh M.A."/>
            <person name="Suttiyut T."/>
            <person name="Ogas R."/>
            <person name="Tomko P."/>
            <person name="Gavelis G."/>
            <person name="Widhalm J.R."/>
            <person name="Wisecaver J.H."/>
        </authorList>
    </citation>
    <scope>NUCLEOTIDE SEQUENCE</scope>
    <source>
        <strain evidence="11">ECLA1</strain>
    </source>
</reference>
<dbReference type="PANTHER" id="PTHR14647">
    <property type="entry name" value="GALACTOSE-3-O-SULFOTRANSFERASE"/>
    <property type="match status" value="1"/>
</dbReference>
<dbReference type="InterPro" id="IPR009729">
    <property type="entry name" value="Gal-3-0_sulfotransfrase"/>
</dbReference>
<evidence type="ECO:0000256" key="8">
    <source>
        <dbReference type="ARBA" id="ARBA00023136"/>
    </source>
</evidence>
<evidence type="ECO:0000256" key="3">
    <source>
        <dbReference type="ARBA" id="ARBA00022679"/>
    </source>
</evidence>
<evidence type="ECO:0000256" key="7">
    <source>
        <dbReference type="ARBA" id="ARBA00023034"/>
    </source>
</evidence>
<dbReference type="Proteomes" id="UP001283361">
    <property type="component" value="Unassembled WGS sequence"/>
</dbReference>
<feature type="compositionally biased region" description="Basic and acidic residues" evidence="10">
    <location>
        <begin position="52"/>
        <end position="72"/>
    </location>
</feature>
<accession>A0AAE1DUI9</accession>
<feature type="region of interest" description="Disordered" evidence="10">
    <location>
        <begin position="233"/>
        <end position="333"/>
    </location>
</feature>
<feature type="compositionally biased region" description="Polar residues" evidence="10">
    <location>
        <begin position="262"/>
        <end position="272"/>
    </location>
</feature>
<proteinExistence type="inferred from homology"/>
<evidence type="ECO:0000256" key="2">
    <source>
        <dbReference type="ARBA" id="ARBA00008124"/>
    </source>
</evidence>
<dbReference type="GO" id="GO:0000139">
    <property type="term" value="C:Golgi membrane"/>
    <property type="evidence" value="ECO:0007669"/>
    <property type="project" value="UniProtKB-SubCell"/>
</dbReference>
<sequence>MLLKATVKSLAKMSRRKRTILLLSLLGGLMLYVSFATVFSQHKTTETSGTADRYRHDRHEEAFSGSREKSERTSSAPHHPAMKLRHHEGRPLDKLVQKNQNWQHPDSGRSFRNDVDLERVGHDHKKQEANNSTKQFLERASHIRVKVAESSINIHSSNGDLIRQHLMQDKSELHEDNSRPEESKDRIIKTYQTADSVTKRYRAVQFLKDQYELNTSIKAHLLEPFIEEHNEKINSNKEETIPENSVKQDSRKKQSIARVENFRSNLNTTQYHNIEKSKQDHREIEHSDKSLGHLKPKANEEEMSNSDDSQIEQQKHEKNSNPEHSMKEIPNKEQFQLTKNSLEKLETGNPTQKHFPPRNRHARLWNFSKATSEVRHIVFAKVHKAASSTVQNILLRFALDRDLNVLLPARPPIFTDQSSHITGILPHPDGEGKLFDIHCTHVIFNEREISRYFPASSVRFAILREPIGQAVSALAYYSRNYPTLGLVQGFYKHPRDPINGFLNNPSDFYDSKQRSAPVISFINNRMSVDLGFHWNRFEEAKHNLSKINIFLEKVEQQFDLVLISDYFDESMVLLRRYLSWPMKDILYIKRNAAHFDPNSVWNRRPVLNSTTYETFRQWNRIDFQLYEHFLTIFLHKIKEEKYFKEELKAYKWILKNVKEFCEKKSKTNTLKVSKGRWNEDVTVSATDCQLMLKTEPEFIIHAGKVQMKRYLQNNHITQQEIPQIFSAYKRFL</sequence>
<name>A0AAE1DUI9_9GAST</name>
<comment type="similarity">
    <text evidence="2">Belongs to the galactose-3-O-sulfotransferase family.</text>
</comment>
<keyword evidence="5" id="KW-0735">Signal-anchor</keyword>
<feature type="compositionally biased region" description="Basic and acidic residues" evidence="10">
    <location>
        <begin position="233"/>
        <end position="252"/>
    </location>
</feature>
<keyword evidence="7" id="KW-0333">Golgi apparatus</keyword>
<evidence type="ECO:0000256" key="10">
    <source>
        <dbReference type="SAM" id="MobiDB-lite"/>
    </source>
</evidence>
<dbReference type="EMBL" id="JAWDGP010002541">
    <property type="protein sequence ID" value="KAK3782068.1"/>
    <property type="molecule type" value="Genomic_DNA"/>
</dbReference>
<keyword evidence="8" id="KW-0472">Membrane</keyword>
<evidence type="ECO:0000256" key="5">
    <source>
        <dbReference type="ARBA" id="ARBA00022968"/>
    </source>
</evidence>
<keyword evidence="6" id="KW-1133">Transmembrane helix</keyword>
<organism evidence="11 12">
    <name type="scientific">Elysia crispata</name>
    <name type="common">lettuce slug</name>
    <dbReference type="NCBI Taxonomy" id="231223"/>
    <lineage>
        <taxon>Eukaryota</taxon>
        <taxon>Metazoa</taxon>
        <taxon>Spiralia</taxon>
        <taxon>Lophotrochozoa</taxon>
        <taxon>Mollusca</taxon>
        <taxon>Gastropoda</taxon>
        <taxon>Heterobranchia</taxon>
        <taxon>Euthyneura</taxon>
        <taxon>Panpulmonata</taxon>
        <taxon>Sacoglossa</taxon>
        <taxon>Placobranchoidea</taxon>
        <taxon>Plakobranchidae</taxon>
        <taxon>Elysia</taxon>
    </lineage>
</organism>
<dbReference type="GO" id="GO:0001733">
    <property type="term" value="F:galactosylceramide sulfotransferase activity"/>
    <property type="evidence" value="ECO:0007669"/>
    <property type="project" value="InterPro"/>
</dbReference>
<evidence type="ECO:0000313" key="12">
    <source>
        <dbReference type="Proteomes" id="UP001283361"/>
    </source>
</evidence>
<feature type="compositionally biased region" description="Basic and acidic residues" evidence="10">
    <location>
        <begin position="273"/>
        <end position="291"/>
    </location>
</feature>
<evidence type="ECO:0000256" key="6">
    <source>
        <dbReference type="ARBA" id="ARBA00022989"/>
    </source>
</evidence>